<reference evidence="3 4" key="1">
    <citation type="journal article" date="2016" name="Genome Announc.">
        <title>First Complete Genome Sequence of a Subdivision 6 Acidobacterium Strain.</title>
        <authorList>
            <person name="Huang S."/>
            <person name="Vieira S."/>
            <person name="Bunk B."/>
            <person name="Riedel T."/>
            <person name="Sproer C."/>
            <person name="Overmann J."/>
        </authorList>
    </citation>
    <scope>NUCLEOTIDE SEQUENCE [LARGE SCALE GENOMIC DNA]</scope>
    <source>
        <strain evidence="4">DSM 100886 HEG_-6_39</strain>
    </source>
</reference>
<dbReference type="GO" id="GO:0016740">
    <property type="term" value="F:transferase activity"/>
    <property type="evidence" value="ECO:0007669"/>
    <property type="project" value="UniProtKB-KW"/>
</dbReference>
<dbReference type="Proteomes" id="UP000076079">
    <property type="component" value="Chromosome"/>
</dbReference>
<dbReference type="InterPro" id="IPR029058">
    <property type="entry name" value="AB_hydrolase_fold"/>
</dbReference>
<accession>A0A143PME8</accession>
<evidence type="ECO:0000256" key="1">
    <source>
        <dbReference type="SAM" id="Phobius"/>
    </source>
</evidence>
<dbReference type="Gene3D" id="3.40.50.1820">
    <property type="entry name" value="alpha/beta hydrolase"/>
    <property type="match status" value="1"/>
</dbReference>
<name>A0A143PME8_LUTPR</name>
<proteinExistence type="predicted"/>
<dbReference type="STRING" id="1855912.LuPra_02999"/>
<evidence type="ECO:0000313" key="3">
    <source>
        <dbReference type="EMBL" id="AMY09775.1"/>
    </source>
</evidence>
<keyword evidence="1" id="KW-1133">Transmembrane helix</keyword>
<keyword evidence="3" id="KW-0808">Transferase</keyword>
<dbReference type="PANTHER" id="PTHR12277">
    <property type="entry name" value="ALPHA/BETA HYDROLASE DOMAIN-CONTAINING PROTEIN"/>
    <property type="match status" value="1"/>
</dbReference>
<evidence type="ECO:0000313" key="4">
    <source>
        <dbReference type="Proteomes" id="UP000076079"/>
    </source>
</evidence>
<keyword evidence="1" id="KW-0812">Transmembrane</keyword>
<evidence type="ECO:0000259" key="2">
    <source>
        <dbReference type="Pfam" id="PF00561"/>
    </source>
</evidence>
<keyword evidence="1" id="KW-0472">Membrane</keyword>
<dbReference type="AlphaFoldDB" id="A0A143PME8"/>
<dbReference type="EMBL" id="CP015136">
    <property type="protein sequence ID" value="AMY09775.1"/>
    <property type="molecule type" value="Genomic_DNA"/>
</dbReference>
<dbReference type="SUPFAM" id="SSF53474">
    <property type="entry name" value="alpha/beta-Hydrolases"/>
    <property type="match status" value="1"/>
</dbReference>
<gene>
    <name evidence="3" type="ORF">LuPra_02999</name>
</gene>
<dbReference type="PANTHER" id="PTHR12277:SF81">
    <property type="entry name" value="PROTEIN ABHD13"/>
    <property type="match status" value="1"/>
</dbReference>
<dbReference type="RefSeq" id="WP_110171494.1">
    <property type="nucleotide sequence ID" value="NZ_CP015136.1"/>
</dbReference>
<feature type="transmembrane region" description="Helical" evidence="1">
    <location>
        <begin position="21"/>
        <end position="41"/>
    </location>
</feature>
<sequence length="299" mass="32690">MCPTDERTAPPTLRRFLRWSVVGVVTAAVLAYLTVIGYLMANEVQLVFVPNRKAYPVPTDVAARIERIPRTPHGPASGLLWVMRQPAHADAPWVVYLHGNGANLATPENVERYEALGRLGLQVVAPEYPGFGEVNGTPSEAVLDAAARDAWAWLREQGVPPSSIAIYGWSLGSGVATDLASDVDERGVVLEGAFSGVDDRASELYPWLPIRLMVRNRFASRERIARLGSPLLLLHATDDTVVPVSHARMLLAGAREPRRLVELTGGHVHLNRRDQARYTQALQAFFASVFPPATALLQP</sequence>
<reference evidence="4" key="2">
    <citation type="submission" date="2016-04" db="EMBL/GenBank/DDBJ databases">
        <title>First Complete Genome Sequence of a Subdivision 6 Acidobacterium.</title>
        <authorList>
            <person name="Huang S."/>
            <person name="Vieira S."/>
            <person name="Bunk B."/>
            <person name="Riedel T."/>
            <person name="Sproeer C."/>
            <person name="Overmann J."/>
        </authorList>
    </citation>
    <scope>NUCLEOTIDE SEQUENCE [LARGE SCALE GENOMIC DNA]</scope>
    <source>
        <strain evidence="4">DSM 100886 HEG_-6_39</strain>
    </source>
</reference>
<protein>
    <submittedName>
        <fullName evidence="3">Acetoin dehydrogenase E2 subunit dihydrolipoyllysine-residue acetyltransferase</fullName>
    </submittedName>
</protein>
<dbReference type="KEGG" id="abac:LuPra_02999"/>
<dbReference type="OrthoDB" id="9777090at2"/>
<keyword evidence="4" id="KW-1185">Reference proteome</keyword>
<organism evidence="3 4">
    <name type="scientific">Luteitalea pratensis</name>
    <dbReference type="NCBI Taxonomy" id="1855912"/>
    <lineage>
        <taxon>Bacteria</taxon>
        <taxon>Pseudomonadati</taxon>
        <taxon>Acidobacteriota</taxon>
        <taxon>Vicinamibacteria</taxon>
        <taxon>Vicinamibacterales</taxon>
        <taxon>Vicinamibacteraceae</taxon>
        <taxon>Luteitalea</taxon>
    </lineage>
</organism>
<dbReference type="Pfam" id="PF00561">
    <property type="entry name" value="Abhydrolase_1"/>
    <property type="match status" value="1"/>
</dbReference>
<feature type="domain" description="AB hydrolase-1" evidence="2">
    <location>
        <begin position="92"/>
        <end position="205"/>
    </location>
</feature>
<dbReference type="InterPro" id="IPR000073">
    <property type="entry name" value="AB_hydrolase_1"/>
</dbReference>